<dbReference type="Proteomes" id="UP001159428">
    <property type="component" value="Unassembled WGS sequence"/>
</dbReference>
<evidence type="ECO:0000259" key="4">
    <source>
        <dbReference type="PROSITE" id="PS51448"/>
    </source>
</evidence>
<dbReference type="GO" id="GO:0005615">
    <property type="term" value="C:extracellular space"/>
    <property type="evidence" value="ECO:0007669"/>
    <property type="project" value="TreeGrafter"/>
</dbReference>
<dbReference type="PRINTS" id="PR00680">
    <property type="entry name" value="PTREFOIL"/>
</dbReference>
<dbReference type="CDD" id="cd00111">
    <property type="entry name" value="Trefoil"/>
    <property type="match status" value="2"/>
</dbReference>
<dbReference type="InterPro" id="IPR017994">
    <property type="entry name" value="P_trefoil_chordata"/>
</dbReference>
<dbReference type="Gene3D" id="4.10.110.10">
    <property type="entry name" value="Spasmolytic Protein, domain 1"/>
    <property type="match status" value="2"/>
</dbReference>
<dbReference type="InterPro" id="IPR000519">
    <property type="entry name" value="P_trefoil_dom"/>
</dbReference>
<keyword evidence="1 2" id="KW-1015">Disulfide bond</keyword>
<protein>
    <recommendedName>
        <fullName evidence="4">P-type domain-containing protein</fullName>
    </recommendedName>
</protein>
<name>A0AAU9XGV8_9CNID</name>
<evidence type="ECO:0000313" key="6">
    <source>
        <dbReference type="Proteomes" id="UP001159428"/>
    </source>
</evidence>
<feature type="disulfide bond" evidence="2">
    <location>
        <begin position="48"/>
        <end position="65"/>
    </location>
</feature>
<feature type="signal peptide" evidence="3">
    <location>
        <begin position="1"/>
        <end position="22"/>
    </location>
</feature>
<proteinExistence type="predicted"/>
<evidence type="ECO:0000256" key="1">
    <source>
        <dbReference type="ARBA" id="ARBA00023157"/>
    </source>
</evidence>
<dbReference type="EMBL" id="CALNXJ010000043">
    <property type="protein sequence ID" value="CAH3147249.1"/>
    <property type="molecule type" value="Genomic_DNA"/>
</dbReference>
<feature type="domain" description="P-type" evidence="4">
    <location>
        <begin position="76"/>
        <end position="119"/>
    </location>
</feature>
<feature type="disulfide bond" evidence="2">
    <location>
        <begin position="28"/>
        <end position="54"/>
    </location>
</feature>
<feature type="domain" description="P-type" evidence="4">
    <location>
        <begin position="26"/>
        <end position="69"/>
    </location>
</feature>
<evidence type="ECO:0000313" key="5">
    <source>
        <dbReference type="EMBL" id="CAH3147249.1"/>
    </source>
</evidence>
<feature type="chain" id="PRO_5043448848" description="P-type domain-containing protein" evidence="3">
    <location>
        <begin position="23"/>
        <end position="160"/>
    </location>
</feature>
<dbReference type="FunFam" id="4.10.110.10:FF:000006">
    <property type="entry name" value="Trefoil factor 1"/>
    <property type="match status" value="1"/>
</dbReference>
<sequence length="160" mass="18426">MNFEIILFLVQALIVLGKPAHQDEVGSCDVNSRYRWECGWLGIDKETCEKRGCCWDDSDPWAKFCFVRKYKNLPDGLCPVAPSERQECGHYGITRDECLSKSCCWDPTVPNVKWCFKQPVEETRSCYIYHGVSGTCKYVCDKDERKSYGMGQCKGRICCF</sequence>
<feature type="disulfide bond" evidence="2">
    <location>
        <begin position="38"/>
        <end position="53"/>
    </location>
</feature>
<dbReference type="SUPFAM" id="SSF57492">
    <property type="entry name" value="Trefoil"/>
    <property type="match status" value="2"/>
</dbReference>
<keyword evidence="3" id="KW-0732">Signal</keyword>
<feature type="disulfide bond" evidence="2">
    <location>
        <begin position="88"/>
        <end position="103"/>
    </location>
</feature>
<feature type="disulfide bond" evidence="2">
    <location>
        <begin position="78"/>
        <end position="104"/>
    </location>
</feature>
<organism evidence="5 6">
    <name type="scientific">Pocillopora meandrina</name>
    <dbReference type="NCBI Taxonomy" id="46732"/>
    <lineage>
        <taxon>Eukaryota</taxon>
        <taxon>Metazoa</taxon>
        <taxon>Cnidaria</taxon>
        <taxon>Anthozoa</taxon>
        <taxon>Hexacorallia</taxon>
        <taxon>Scleractinia</taxon>
        <taxon>Astrocoeniina</taxon>
        <taxon>Pocilloporidae</taxon>
        <taxon>Pocillopora</taxon>
    </lineage>
</organism>
<comment type="caution">
    <text evidence="5">The sequence shown here is derived from an EMBL/GenBank/DDBJ whole genome shotgun (WGS) entry which is preliminary data.</text>
</comment>
<dbReference type="Pfam" id="PF00088">
    <property type="entry name" value="Trefoil"/>
    <property type="match status" value="2"/>
</dbReference>
<dbReference type="InterPro" id="IPR044913">
    <property type="entry name" value="P_trefoil_dom_sf"/>
</dbReference>
<evidence type="ECO:0000256" key="3">
    <source>
        <dbReference type="SAM" id="SignalP"/>
    </source>
</evidence>
<dbReference type="AlphaFoldDB" id="A0AAU9XGV8"/>
<gene>
    <name evidence="5" type="ORF">PMEA_00023362</name>
</gene>
<dbReference type="PROSITE" id="PS51448">
    <property type="entry name" value="P_TREFOIL_2"/>
    <property type="match status" value="2"/>
</dbReference>
<keyword evidence="6" id="KW-1185">Reference proteome</keyword>
<evidence type="ECO:0000256" key="2">
    <source>
        <dbReference type="PROSITE-ProRule" id="PRU00779"/>
    </source>
</evidence>
<feature type="disulfide bond" evidence="2">
    <location>
        <begin position="98"/>
        <end position="115"/>
    </location>
</feature>
<accession>A0AAU9XGV8</accession>
<dbReference type="PANTHER" id="PTHR13826">
    <property type="entry name" value="INTESTINAL TREFOIL FACTOR-RELATED"/>
    <property type="match status" value="1"/>
</dbReference>
<reference evidence="5 6" key="1">
    <citation type="submission" date="2022-05" db="EMBL/GenBank/DDBJ databases">
        <authorList>
            <consortium name="Genoscope - CEA"/>
            <person name="William W."/>
        </authorList>
    </citation>
    <scope>NUCLEOTIDE SEQUENCE [LARGE SCALE GENOMIC DNA]</scope>
</reference>
<dbReference type="PANTHER" id="PTHR13826:SF14">
    <property type="entry name" value="TREFOIL FACTOR 2"/>
    <property type="match status" value="1"/>
</dbReference>
<dbReference type="SMART" id="SM00018">
    <property type="entry name" value="PD"/>
    <property type="match status" value="2"/>
</dbReference>